<keyword evidence="1" id="KW-0812">Transmembrane</keyword>
<name>D3L7X1_OENOE</name>
<feature type="transmembrane region" description="Helical" evidence="1">
    <location>
        <begin position="6"/>
        <end position="34"/>
    </location>
</feature>
<proteinExistence type="predicted"/>
<sequence length="39" mass="4700">MVYLAYIFLLIMVLFFATQFIFSQFKIVIVLLLLEKKEL</sequence>
<reference evidence="2 3" key="1">
    <citation type="journal article" date="2010" name="Appl. Microbiol. Biotechnol.">
        <title>Genotypic diversity in Oenococcus oeni by high-density microarray comparative genome hybridization and whole genome sequencing.</title>
        <authorList>
            <person name="Borneman A.R."/>
            <person name="Bartowsky E.J."/>
            <person name="McCarthy J."/>
            <person name="Chambers P.J."/>
        </authorList>
    </citation>
    <scope>NUCLEOTIDE SEQUENCE [LARGE SCALE GENOMIC DNA]</scope>
    <source>
        <strain evidence="2 3">AWRIB429</strain>
    </source>
</reference>
<evidence type="ECO:0000256" key="1">
    <source>
        <dbReference type="SAM" id="Phobius"/>
    </source>
</evidence>
<keyword evidence="1" id="KW-1133">Transmembrane helix</keyword>
<keyword evidence="1" id="KW-0472">Membrane</keyword>
<evidence type="ECO:0000313" key="2">
    <source>
        <dbReference type="EMBL" id="EFD89055.1"/>
    </source>
</evidence>
<dbReference type="AlphaFoldDB" id="D3L7X1"/>
<accession>D3L7X1</accession>
<comment type="caution">
    <text evidence="2">The sequence shown here is derived from an EMBL/GenBank/DDBJ whole genome shotgun (WGS) entry which is preliminary data.</text>
</comment>
<protein>
    <submittedName>
        <fullName evidence="2">Uncharacterized protein</fullName>
    </submittedName>
</protein>
<evidence type="ECO:0000313" key="3">
    <source>
        <dbReference type="Proteomes" id="UP000003075"/>
    </source>
</evidence>
<gene>
    <name evidence="2" type="ORF">AWRIB429_0451</name>
</gene>
<dbReference type="EMBL" id="ACSE01000005">
    <property type="protein sequence ID" value="EFD89055.1"/>
    <property type="molecule type" value="Genomic_DNA"/>
</dbReference>
<dbReference type="Proteomes" id="UP000003075">
    <property type="component" value="Unassembled WGS sequence"/>
</dbReference>
<organism evidence="2 3">
    <name type="scientific">Oenococcus oeni AWRIB429</name>
    <dbReference type="NCBI Taxonomy" id="655225"/>
    <lineage>
        <taxon>Bacteria</taxon>
        <taxon>Bacillati</taxon>
        <taxon>Bacillota</taxon>
        <taxon>Bacilli</taxon>
        <taxon>Lactobacillales</taxon>
        <taxon>Lactobacillaceae</taxon>
        <taxon>Oenococcus</taxon>
    </lineage>
</organism>